<feature type="region of interest" description="Disordered" evidence="1">
    <location>
        <begin position="359"/>
        <end position="384"/>
    </location>
</feature>
<dbReference type="Proteomes" id="UP000799536">
    <property type="component" value="Unassembled WGS sequence"/>
</dbReference>
<keyword evidence="3" id="KW-1185">Reference proteome</keyword>
<dbReference type="InterPro" id="IPR029063">
    <property type="entry name" value="SAM-dependent_MTases_sf"/>
</dbReference>
<dbReference type="GO" id="GO:0032259">
    <property type="term" value="P:methylation"/>
    <property type="evidence" value="ECO:0007669"/>
    <property type="project" value="InterPro"/>
</dbReference>
<evidence type="ECO:0000313" key="2">
    <source>
        <dbReference type="EMBL" id="KAF2203672.1"/>
    </source>
</evidence>
<dbReference type="OrthoDB" id="269872at2759"/>
<dbReference type="PROSITE" id="PS00092">
    <property type="entry name" value="N6_MTASE"/>
    <property type="match status" value="1"/>
</dbReference>
<accession>A0A9P4JQS7</accession>
<evidence type="ECO:0008006" key="4">
    <source>
        <dbReference type="Google" id="ProtNLM"/>
    </source>
</evidence>
<gene>
    <name evidence="2" type="ORF">GQ43DRAFT_447247</name>
</gene>
<dbReference type="AlphaFoldDB" id="A0A9P4JQS7"/>
<dbReference type="InterPro" id="IPR050320">
    <property type="entry name" value="N5-glutamine_MTase"/>
</dbReference>
<evidence type="ECO:0000313" key="3">
    <source>
        <dbReference type="Proteomes" id="UP000799536"/>
    </source>
</evidence>
<dbReference type="PANTHER" id="PTHR18895">
    <property type="entry name" value="HEMK METHYLTRANSFERASE"/>
    <property type="match status" value="1"/>
</dbReference>
<evidence type="ECO:0000256" key="1">
    <source>
        <dbReference type="SAM" id="MobiDB-lite"/>
    </source>
</evidence>
<dbReference type="Gene3D" id="3.40.50.150">
    <property type="entry name" value="Vaccinia Virus protein VP39"/>
    <property type="match status" value="1"/>
</dbReference>
<dbReference type="SUPFAM" id="SSF53335">
    <property type="entry name" value="S-adenosyl-L-methionine-dependent methyltransferases"/>
    <property type="match status" value="1"/>
</dbReference>
<proteinExistence type="predicted"/>
<dbReference type="EMBL" id="ML993896">
    <property type="protein sequence ID" value="KAF2203672.1"/>
    <property type="molecule type" value="Genomic_DNA"/>
</dbReference>
<dbReference type="PANTHER" id="PTHR18895:SF74">
    <property type="entry name" value="MTRF1L RELEASE FACTOR GLUTAMINE METHYLTRANSFERASE"/>
    <property type="match status" value="1"/>
</dbReference>
<organism evidence="2 3">
    <name type="scientific">Delitschia confertaspora ATCC 74209</name>
    <dbReference type="NCBI Taxonomy" id="1513339"/>
    <lineage>
        <taxon>Eukaryota</taxon>
        <taxon>Fungi</taxon>
        <taxon>Dikarya</taxon>
        <taxon>Ascomycota</taxon>
        <taxon>Pezizomycotina</taxon>
        <taxon>Dothideomycetes</taxon>
        <taxon>Pleosporomycetidae</taxon>
        <taxon>Pleosporales</taxon>
        <taxon>Delitschiaceae</taxon>
        <taxon>Delitschia</taxon>
    </lineage>
</organism>
<sequence>MPRLPTSLLRRAASENPLLPLLLRQCRDLRSAQNELRWLQEHAIERAQAQTHPSEYNGRVRIGYRTLLRDMVSQRTKGVPLQYILGTEHFGELELGVRRGVLIPRQETASVTTHLAHLLSRSRFPLPPELRILDLCTGSGCIPLLFQHEFRNSALRKNKNKDVKLKLLGVDISSTAIALANSNLQHVMKESRSLLGYPDNTGGGGDEISFLQADILPTPNSDTLSHPQNIPAPLLQSLDLLPTGHGRKWDILISNPPYISPKFFSSLTTERSVRKWEPKLALVPPKPKPAGSTVGKDTDDEQADLFYPVLLDLADRTGAKICLFEVADLAQASRVVRLVRERGTGLGRGWDRVEVWRDEPGLPSEPEEVMEREEKEKDEASIETVGRGNGRAVVCWRGAGGLWLGKETNKALD</sequence>
<dbReference type="InterPro" id="IPR002052">
    <property type="entry name" value="DNA_methylase_N6_adenine_CS"/>
</dbReference>
<reference evidence="2" key="1">
    <citation type="journal article" date="2020" name="Stud. Mycol.">
        <title>101 Dothideomycetes genomes: a test case for predicting lifestyles and emergence of pathogens.</title>
        <authorList>
            <person name="Haridas S."/>
            <person name="Albert R."/>
            <person name="Binder M."/>
            <person name="Bloem J."/>
            <person name="Labutti K."/>
            <person name="Salamov A."/>
            <person name="Andreopoulos B."/>
            <person name="Baker S."/>
            <person name="Barry K."/>
            <person name="Bills G."/>
            <person name="Bluhm B."/>
            <person name="Cannon C."/>
            <person name="Castanera R."/>
            <person name="Culley D."/>
            <person name="Daum C."/>
            <person name="Ezra D."/>
            <person name="Gonzalez J."/>
            <person name="Henrissat B."/>
            <person name="Kuo A."/>
            <person name="Liang C."/>
            <person name="Lipzen A."/>
            <person name="Lutzoni F."/>
            <person name="Magnuson J."/>
            <person name="Mondo S."/>
            <person name="Nolan M."/>
            <person name="Ohm R."/>
            <person name="Pangilinan J."/>
            <person name="Park H.-J."/>
            <person name="Ramirez L."/>
            <person name="Alfaro M."/>
            <person name="Sun H."/>
            <person name="Tritt A."/>
            <person name="Yoshinaga Y."/>
            <person name="Zwiers L.-H."/>
            <person name="Turgeon B."/>
            <person name="Goodwin S."/>
            <person name="Spatafora J."/>
            <person name="Crous P."/>
            <person name="Grigoriev I."/>
        </authorList>
    </citation>
    <scope>NUCLEOTIDE SEQUENCE</scope>
    <source>
        <strain evidence="2">ATCC 74209</strain>
    </source>
</reference>
<dbReference type="GO" id="GO:0003676">
    <property type="term" value="F:nucleic acid binding"/>
    <property type="evidence" value="ECO:0007669"/>
    <property type="project" value="InterPro"/>
</dbReference>
<dbReference type="Gene3D" id="1.10.8.10">
    <property type="entry name" value="DNA helicase RuvA subunit, C-terminal domain"/>
    <property type="match status" value="1"/>
</dbReference>
<name>A0A9P4JQS7_9PLEO</name>
<comment type="caution">
    <text evidence="2">The sequence shown here is derived from an EMBL/GenBank/DDBJ whole genome shotgun (WGS) entry which is preliminary data.</text>
</comment>
<dbReference type="GO" id="GO:0005739">
    <property type="term" value="C:mitochondrion"/>
    <property type="evidence" value="ECO:0007669"/>
    <property type="project" value="TreeGrafter"/>
</dbReference>
<protein>
    <recommendedName>
        <fullName evidence="4">S-adenosyl-L-methionine-dependent methyltransferase</fullName>
    </recommendedName>
</protein>
<dbReference type="GO" id="GO:0008168">
    <property type="term" value="F:methyltransferase activity"/>
    <property type="evidence" value="ECO:0007669"/>
    <property type="project" value="InterPro"/>
</dbReference>